<dbReference type="GO" id="GO:0009055">
    <property type="term" value="F:electron transfer activity"/>
    <property type="evidence" value="ECO:0007669"/>
    <property type="project" value="InterPro"/>
</dbReference>
<dbReference type="PIRSF" id="PIRSF000089">
    <property type="entry name" value="Electra_flavoP_a"/>
    <property type="match status" value="1"/>
</dbReference>
<dbReference type="InterPro" id="IPR014729">
    <property type="entry name" value="Rossmann-like_a/b/a_fold"/>
</dbReference>
<dbReference type="AlphaFoldDB" id="A0A7W7GQJ3"/>
<evidence type="ECO:0000256" key="6">
    <source>
        <dbReference type="PIRSR" id="PIRSR000089-1"/>
    </source>
</evidence>
<dbReference type="Pfam" id="PF00766">
    <property type="entry name" value="ETF_alpha"/>
    <property type="match status" value="1"/>
</dbReference>
<gene>
    <name evidence="8" type="ORF">HDA30_001972</name>
</gene>
<dbReference type="FunFam" id="3.40.50.1220:FF:000001">
    <property type="entry name" value="Electron transfer flavoprotein, alpha subunit"/>
    <property type="match status" value="1"/>
</dbReference>
<feature type="domain" description="Electron transfer flavoprotein alpha/beta-subunit N-terminal" evidence="7">
    <location>
        <begin position="18"/>
        <end position="205"/>
    </location>
</feature>
<sequence>MTENLADTGTQDLSANTVLVLAELDADGAVRSNAAGLLGAASTVGTPVAVVAAKPGAAQQAVARVGELGAARVFVYEAPDAGDVLGSAAVAALAEAVRQTAPVAVLLPNAPESRAVAGRLSVRVKGPVCADAVGLRWADDEVIAQHSVFGGDVQSESTGEGGPRIITMRGGSIDARAQAVPSPETITLEAGALPQVSAGAQIREVSAHQSTSSRPELRSAKTVVSGGRGVGSEEGFQVVEQLADELGAAVGASRAAVDAGYTPAERQVGQTGVIVSPDLYIALGISGAIQHRAGMQTAKTIVAIDKNEDAEIFEIADFSVVGDLFKVVPQLIEQIRARR</sequence>
<organism evidence="8 9">
    <name type="scientific">Micrococcus cohnii</name>
    <dbReference type="NCBI Taxonomy" id="993416"/>
    <lineage>
        <taxon>Bacteria</taxon>
        <taxon>Bacillati</taxon>
        <taxon>Actinomycetota</taxon>
        <taxon>Actinomycetes</taxon>
        <taxon>Micrococcales</taxon>
        <taxon>Micrococcaceae</taxon>
        <taxon>Micrococcus</taxon>
    </lineage>
</organism>
<dbReference type="Proteomes" id="UP000540191">
    <property type="component" value="Unassembled WGS sequence"/>
</dbReference>
<feature type="binding site" evidence="6">
    <location>
        <position position="228"/>
    </location>
    <ligand>
        <name>FAD</name>
        <dbReference type="ChEBI" id="CHEBI:57692"/>
    </ligand>
</feature>
<evidence type="ECO:0000313" key="9">
    <source>
        <dbReference type="Proteomes" id="UP000540191"/>
    </source>
</evidence>
<dbReference type="SUPFAM" id="SSF52467">
    <property type="entry name" value="DHS-like NAD/FAD-binding domain"/>
    <property type="match status" value="1"/>
</dbReference>
<dbReference type="GO" id="GO:0033539">
    <property type="term" value="P:fatty acid beta-oxidation using acyl-CoA dehydrogenase"/>
    <property type="evidence" value="ECO:0007669"/>
    <property type="project" value="TreeGrafter"/>
</dbReference>
<dbReference type="SMART" id="SM00893">
    <property type="entry name" value="ETF"/>
    <property type="match status" value="1"/>
</dbReference>
<dbReference type="Gene3D" id="3.40.50.1220">
    <property type="entry name" value="TPP-binding domain"/>
    <property type="match status" value="1"/>
</dbReference>
<evidence type="ECO:0000256" key="5">
    <source>
        <dbReference type="ARBA" id="ARBA00025649"/>
    </source>
</evidence>
<name>A0A7W7GQJ3_9MICC</name>
<dbReference type="InterPro" id="IPR029035">
    <property type="entry name" value="DHS-like_NAD/FAD-binding_dom"/>
</dbReference>
<evidence type="ECO:0000313" key="8">
    <source>
        <dbReference type="EMBL" id="MBB4736464.1"/>
    </source>
</evidence>
<keyword evidence="9" id="KW-1185">Reference proteome</keyword>
<dbReference type="GO" id="GO:0050660">
    <property type="term" value="F:flavin adenine dinucleotide binding"/>
    <property type="evidence" value="ECO:0007669"/>
    <property type="project" value="InterPro"/>
</dbReference>
<dbReference type="Pfam" id="PF01012">
    <property type="entry name" value="ETF"/>
    <property type="match status" value="1"/>
</dbReference>
<evidence type="ECO:0000256" key="3">
    <source>
        <dbReference type="ARBA" id="ARBA00022630"/>
    </source>
</evidence>
<comment type="caution">
    <text evidence="8">The sequence shown here is derived from an EMBL/GenBank/DDBJ whole genome shotgun (WGS) entry which is preliminary data.</text>
</comment>
<comment type="similarity">
    <text evidence="1">Belongs to the ETF alpha-subunit/FixB family.</text>
</comment>
<dbReference type="SUPFAM" id="SSF52402">
    <property type="entry name" value="Adenine nucleotide alpha hydrolases-like"/>
    <property type="match status" value="1"/>
</dbReference>
<comment type="function">
    <text evidence="5">The electron transfer flavoprotein serves as a specific electron acceptor for other dehydrogenases. It transfers the electrons to the main respiratory chain via ETF-ubiquinone oxidoreductase (ETF dehydrogenase).</text>
</comment>
<accession>A0A7W7GQJ3</accession>
<evidence type="ECO:0000259" key="7">
    <source>
        <dbReference type="SMART" id="SM00893"/>
    </source>
</evidence>
<feature type="binding site" evidence="6">
    <location>
        <begin position="284"/>
        <end position="291"/>
    </location>
    <ligand>
        <name>FAD</name>
        <dbReference type="ChEBI" id="CHEBI:57692"/>
    </ligand>
</feature>
<keyword evidence="4 6" id="KW-0274">FAD</keyword>
<dbReference type="InterPro" id="IPR001308">
    <property type="entry name" value="ETF_a/FixB"/>
</dbReference>
<dbReference type="InterPro" id="IPR014731">
    <property type="entry name" value="ETF_asu_C"/>
</dbReference>
<evidence type="ECO:0000256" key="1">
    <source>
        <dbReference type="ARBA" id="ARBA00005817"/>
    </source>
</evidence>
<dbReference type="PANTHER" id="PTHR43153:SF1">
    <property type="entry name" value="ELECTRON TRANSFER FLAVOPROTEIN SUBUNIT ALPHA, MITOCHONDRIAL"/>
    <property type="match status" value="1"/>
</dbReference>
<comment type="cofactor">
    <cofactor evidence="6">
        <name>FAD</name>
        <dbReference type="ChEBI" id="CHEBI:57692"/>
    </cofactor>
    <text evidence="6">Binds 1 FAD per dimer.</text>
</comment>
<dbReference type="InterPro" id="IPR014730">
    <property type="entry name" value="ETF_a/b_N"/>
</dbReference>
<dbReference type="EMBL" id="JACHNA010000001">
    <property type="protein sequence ID" value="MBB4736464.1"/>
    <property type="molecule type" value="Genomic_DNA"/>
</dbReference>
<protein>
    <submittedName>
        <fullName evidence="8">Electron transfer flavoprotein alpha subunit</fullName>
    </submittedName>
</protein>
<keyword evidence="3" id="KW-0285">Flavoprotein</keyword>
<dbReference type="PANTHER" id="PTHR43153">
    <property type="entry name" value="ELECTRON TRANSFER FLAVOPROTEIN ALPHA"/>
    <property type="match status" value="1"/>
</dbReference>
<feature type="binding site" evidence="6">
    <location>
        <begin position="267"/>
        <end position="271"/>
    </location>
    <ligand>
        <name>FAD</name>
        <dbReference type="ChEBI" id="CHEBI:57692"/>
    </ligand>
</feature>
<comment type="subunit">
    <text evidence="2">Heterodimer of an alpha and a beta subunit.</text>
</comment>
<evidence type="ECO:0000256" key="2">
    <source>
        <dbReference type="ARBA" id="ARBA00011355"/>
    </source>
</evidence>
<proteinExistence type="inferred from homology"/>
<feature type="binding site" evidence="6">
    <location>
        <begin position="253"/>
        <end position="254"/>
    </location>
    <ligand>
        <name>FAD</name>
        <dbReference type="ChEBI" id="CHEBI:57692"/>
    </ligand>
</feature>
<dbReference type="Gene3D" id="3.40.50.620">
    <property type="entry name" value="HUPs"/>
    <property type="match status" value="1"/>
</dbReference>
<reference evidence="8 9" key="1">
    <citation type="submission" date="2020-08" db="EMBL/GenBank/DDBJ databases">
        <title>Sequencing the genomes of 1000 actinobacteria strains.</title>
        <authorList>
            <person name="Klenk H.-P."/>
        </authorList>
    </citation>
    <scope>NUCLEOTIDE SEQUENCE [LARGE SCALE GENOMIC DNA]</scope>
    <source>
        <strain evidence="8 9">DSM 23974</strain>
    </source>
</reference>
<dbReference type="RefSeq" id="WP_158497057.1">
    <property type="nucleotide sequence ID" value="NZ_JACHNA010000001.1"/>
</dbReference>
<evidence type="ECO:0000256" key="4">
    <source>
        <dbReference type="ARBA" id="ARBA00022827"/>
    </source>
</evidence>